<evidence type="ECO:0000256" key="4">
    <source>
        <dbReference type="ARBA" id="ARBA00023163"/>
    </source>
</evidence>
<feature type="domain" description="Response regulatory" evidence="7">
    <location>
        <begin position="5"/>
        <end position="121"/>
    </location>
</feature>
<organism evidence="8 9">
    <name type="scientific">Ohtaekwangia koreensis</name>
    <dbReference type="NCBI Taxonomy" id="688867"/>
    <lineage>
        <taxon>Bacteria</taxon>
        <taxon>Pseudomonadati</taxon>
        <taxon>Bacteroidota</taxon>
        <taxon>Cytophagia</taxon>
        <taxon>Cytophagales</taxon>
        <taxon>Fulvivirgaceae</taxon>
        <taxon>Ohtaekwangia</taxon>
    </lineage>
</organism>
<proteinExistence type="predicted"/>
<evidence type="ECO:0000256" key="5">
    <source>
        <dbReference type="PROSITE-ProRule" id="PRU00169"/>
    </source>
</evidence>
<dbReference type="InterPro" id="IPR058245">
    <property type="entry name" value="NreC/VraR/RcsB-like_REC"/>
</dbReference>
<keyword evidence="9" id="KW-1185">Reference proteome</keyword>
<dbReference type="RefSeq" id="WP_079689874.1">
    <property type="nucleotide sequence ID" value="NZ_FUZU01000004.1"/>
</dbReference>
<dbReference type="EMBL" id="FUZU01000004">
    <property type="protein sequence ID" value="SKC87388.1"/>
    <property type="molecule type" value="Genomic_DNA"/>
</dbReference>
<dbReference type="PANTHER" id="PTHR43214">
    <property type="entry name" value="TWO-COMPONENT RESPONSE REGULATOR"/>
    <property type="match status" value="1"/>
</dbReference>
<dbReference type="SUPFAM" id="SSF46894">
    <property type="entry name" value="C-terminal effector domain of the bipartite response regulators"/>
    <property type="match status" value="1"/>
</dbReference>
<dbReference type="InterPro" id="IPR001789">
    <property type="entry name" value="Sig_transdc_resp-reg_receiver"/>
</dbReference>
<feature type="domain" description="HTH luxR-type" evidence="6">
    <location>
        <begin position="154"/>
        <end position="219"/>
    </location>
</feature>
<keyword evidence="1 5" id="KW-0597">Phosphoprotein</keyword>
<dbReference type="Gene3D" id="3.40.50.2300">
    <property type="match status" value="1"/>
</dbReference>
<evidence type="ECO:0000313" key="9">
    <source>
        <dbReference type="Proteomes" id="UP000190961"/>
    </source>
</evidence>
<dbReference type="PROSITE" id="PS50110">
    <property type="entry name" value="RESPONSE_REGULATORY"/>
    <property type="match status" value="1"/>
</dbReference>
<dbReference type="Proteomes" id="UP000190961">
    <property type="component" value="Unassembled WGS sequence"/>
</dbReference>
<dbReference type="SMART" id="SM00448">
    <property type="entry name" value="REC"/>
    <property type="match status" value="1"/>
</dbReference>
<feature type="modified residue" description="4-aspartylphosphate" evidence="5">
    <location>
        <position position="56"/>
    </location>
</feature>
<dbReference type="GO" id="GO:0003677">
    <property type="term" value="F:DNA binding"/>
    <property type="evidence" value="ECO:0007669"/>
    <property type="project" value="UniProtKB-KW"/>
</dbReference>
<keyword evidence="4" id="KW-0804">Transcription</keyword>
<evidence type="ECO:0000259" key="7">
    <source>
        <dbReference type="PROSITE" id="PS50110"/>
    </source>
</evidence>
<keyword evidence="2" id="KW-0805">Transcription regulation</keyword>
<dbReference type="CDD" id="cd17535">
    <property type="entry name" value="REC_NarL-like"/>
    <property type="match status" value="1"/>
</dbReference>
<dbReference type="InterPro" id="IPR016032">
    <property type="entry name" value="Sig_transdc_resp-reg_C-effctor"/>
</dbReference>
<evidence type="ECO:0000313" key="8">
    <source>
        <dbReference type="EMBL" id="SKC87388.1"/>
    </source>
</evidence>
<dbReference type="GO" id="GO:0006355">
    <property type="term" value="P:regulation of DNA-templated transcription"/>
    <property type="evidence" value="ECO:0007669"/>
    <property type="project" value="InterPro"/>
</dbReference>
<name>A0A1T5MHJ2_9BACT</name>
<evidence type="ECO:0000256" key="1">
    <source>
        <dbReference type="ARBA" id="ARBA00022553"/>
    </source>
</evidence>
<evidence type="ECO:0000259" key="6">
    <source>
        <dbReference type="PROSITE" id="PS50043"/>
    </source>
</evidence>
<dbReference type="InterPro" id="IPR011006">
    <property type="entry name" value="CheY-like_superfamily"/>
</dbReference>
<dbReference type="Pfam" id="PF00196">
    <property type="entry name" value="GerE"/>
    <property type="match status" value="1"/>
</dbReference>
<dbReference type="OrthoDB" id="9797341at2"/>
<evidence type="ECO:0000256" key="2">
    <source>
        <dbReference type="ARBA" id="ARBA00023015"/>
    </source>
</evidence>
<dbReference type="AlphaFoldDB" id="A0A1T5MHJ2"/>
<dbReference type="CDD" id="cd06170">
    <property type="entry name" value="LuxR_C_like"/>
    <property type="match status" value="1"/>
</dbReference>
<dbReference type="SMART" id="SM00421">
    <property type="entry name" value="HTH_LUXR"/>
    <property type="match status" value="1"/>
</dbReference>
<protein>
    <submittedName>
        <fullName evidence="8">Two component transcriptional regulator, LuxR family</fullName>
    </submittedName>
</protein>
<dbReference type="SUPFAM" id="SSF52172">
    <property type="entry name" value="CheY-like"/>
    <property type="match status" value="1"/>
</dbReference>
<dbReference type="PANTHER" id="PTHR43214:SF41">
    <property type="entry name" value="NITRATE_NITRITE RESPONSE REGULATOR PROTEIN NARP"/>
    <property type="match status" value="1"/>
</dbReference>
<sequence>MTKINIVLADDHVLVRNGIKAMLESDADIDVIGEAGNGVEALETARKLHPDILVLDIRMPEMNGLEAAAKLGTYSPGTKAVILSMHDSEEYVLQALDAGAYGYLLKDTDKTEFIKALKQVYNGNKFFSGAVSNVLANRLLNTKPFTTSKDATIEVDDSYSLTRKEKEILQMIVEGKQNKQIAEASGKSVRTIETHRFNIMKKLGVNNAIDMVNKAVKENLV</sequence>
<dbReference type="PRINTS" id="PR00038">
    <property type="entry name" value="HTHLUXR"/>
</dbReference>
<dbReference type="STRING" id="688867.SAMN05660236_5402"/>
<gene>
    <name evidence="8" type="ORF">SAMN05660236_5402</name>
</gene>
<accession>A0A1T5MHJ2</accession>
<dbReference type="PROSITE" id="PS50043">
    <property type="entry name" value="HTH_LUXR_2"/>
    <property type="match status" value="1"/>
</dbReference>
<dbReference type="InterPro" id="IPR000792">
    <property type="entry name" value="Tscrpt_reg_LuxR_C"/>
</dbReference>
<dbReference type="InterPro" id="IPR039420">
    <property type="entry name" value="WalR-like"/>
</dbReference>
<dbReference type="GO" id="GO:0000160">
    <property type="term" value="P:phosphorelay signal transduction system"/>
    <property type="evidence" value="ECO:0007669"/>
    <property type="project" value="InterPro"/>
</dbReference>
<evidence type="ECO:0000256" key="3">
    <source>
        <dbReference type="ARBA" id="ARBA00023125"/>
    </source>
</evidence>
<dbReference type="Pfam" id="PF00072">
    <property type="entry name" value="Response_reg"/>
    <property type="match status" value="1"/>
</dbReference>
<reference evidence="8 9" key="1">
    <citation type="submission" date="2017-02" db="EMBL/GenBank/DDBJ databases">
        <authorList>
            <person name="Peterson S.W."/>
        </authorList>
    </citation>
    <scope>NUCLEOTIDE SEQUENCE [LARGE SCALE GENOMIC DNA]</scope>
    <source>
        <strain evidence="8 9">DSM 25262</strain>
    </source>
</reference>
<keyword evidence="3" id="KW-0238">DNA-binding</keyword>